<feature type="region of interest" description="Disordered" evidence="1">
    <location>
        <begin position="45"/>
        <end position="139"/>
    </location>
</feature>
<evidence type="ECO:0000256" key="1">
    <source>
        <dbReference type="SAM" id="MobiDB-lite"/>
    </source>
</evidence>
<name>A0A9P7YAQ9_9HELO</name>
<comment type="caution">
    <text evidence="2">The sequence shown here is derived from an EMBL/GenBank/DDBJ whole genome shotgun (WGS) entry which is preliminary data.</text>
</comment>
<gene>
    <name evidence="2" type="ORF">BJ875DRAFT_546827</name>
</gene>
<organism evidence="2 3">
    <name type="scientific">Amylocarpus encephaloides</name>
    <dbReference type="NCBI Taxonomy" id="45428"/>
    <lineage>
        <taxon>Eukaryota</taxon>
        <taxon>Fungi</taxon>
        <taxon>Dikarya</taxon>
        <taxon>Ascomycota</taxon>
        <taxon>Pezizomycotina</taxon>
        <taxon>Leotiomycetes</taxon>
        <taxon>Helotiales</taxon>
        <taxon>Helotiales incertae sedis</taxon>
        <taxon>Amylocarpus</taxon>
    </lineage>
</organism>
<sequence>MAAQSSFTVPSSEELLALACSGQENFVPAAEEAHMGLPHSFLSLAPATSASYPPPRKTSSSSQAPAQGEKAEDATITLEAAPAQTMGHTMLSARRSSSIDSDTSAGASPSQRKRFLKLGPVHHGEDNDGTGDWGEVVIG</sequence>
<reference evidence="2" key="1">
    <citation type="journal article" date="2021" name="IMA Fungus">
        <title>Genomic characterization of three marine fungi, including Emericellopsis atlantica sp. nov. with signatures of a generalist lifestyle and marine biomass degradation.</title>
        <authorList>
            <person name="Hagestad O.C."/>
            <person name="Hou L."/>
            <person name="Andersen J.H."/>
            <person name="Hansen E.H."/>
            <person name="Altermark B."/>
            <person name="Li C."/>
            <person name="Kuhnert E."/>
            <person name="Cox R.J."/>
            <person name="Crous P.W."/>
            <person name="Spatafora J.W."/>
            <person name="Lail K."/>
            <person name="Amirebrahimi M."/>
            <person name="Lipzen A."/>
            <person name="Pangilinan J."/>
            <person name="Andreopoulos W."/>
            <person name="Hayes R.D."/>
            <person name="Ng V."/>
            <person name="Grigoriev I.V."/>
            <person name="Jackson S.A."/>
            <person name="Sutton T.D.S."/>
            <person name="Dobson A.D.W."/>
            <person name="Rama T."/>
        </authorList>
    </citation>
    <scope>NUCLEOTIDE SEQUENCE</scope>
    <source>
        <strain evidence="2">TRa018bII</strain>
    </source>
</reference>
<dbReference type="EMBL" id="MU251747">
    <property type="protein sequence ID" value="KAG9229625.1"/>
    <property type="molecule type" value="Genomic_DNA"/>
</dbReference>
<dbReference type="Proteomes" id="UP000824998">
    <property type="component" value="Unassembled WGS sequence"/>
</dbReference>
<evidence type="ECO:0000313" key="2">
    <source>
        <dbReference type="EMBL" id="KAG9229625.1"/>
    </source>
</evidence>
<dbReference type="OrthoDB" id="5226533at2759"/>
<feature type="compositionally biased region" description="Polar residues" evidence="1">
    <location>
        <begin position="46"/>
        <end position="65"/>
    </location>
</feature>
<protein>
    <submittedName>
        <fullName evidence="2">Uncharacterized protein</fullName>
    </submittedName>
</protein>
<proteinExistence type="predicted"/>
<accession>A0A9P7YAQ9</accession>
<keyword evidence="3" id="KW-1185">Reference proteome</keyword>
<evidence type="ECO:0000313" key="3">
    <source>
        <dbReference type="Proteomes" id="UP000824998"/>
    </source>
</evidence>
<dbReference type="AlphaFoldDB" id="A0A9P7YAQ9"/>
<feature type="compositionally biased region" description="Polar residues" evidence="1">
    <location>
        <begin position="94"/>
        <end position="110"/>
    </location>
</feature>